<evidence type="ECO:0000256" key="5">
    <source>
        <dbReference type="PROSITE-ProRule" id="PRU10133"/>
    </source>
</evidence>
<evidence type="ECO:0000313" key="9">
    <source>
        <dbReference type="EMBL" id="CAF0797616.1"/>
    </source>
</evidence>
<reference evidence="9" key="1">
    <citation type="submission" date="2021-02" db="EMBL/GenBank/DDBJ databases">
        <authorList>
            <person name="Nowell W R."/>
        </authorList>
    </citation>
    <scope>NUCLEOTIDE SEQUENCE</scope>
</reference>
<dbReference type="AlphaFoldDB" id="A0A813SM18"/>
<evidence type="ECO:0000256" key="2">
    <source>
        <dbReference type="ARBA" id="ARBA00022741"/>
    </source>
</evidence>
<feature type="domain" description="UBC core" evidence="8">
    <location>
        <begin position="3"/>
        <end position="163"/>
    </location>
</feature>
<dbReference type="GO" id="GO:0016740">
    <property type="term" value="F:transferase activity"/>
    <property type="evidence" value="ECO:0007669"/>
    <property type="project" value="UniProtKB-KW"/>
</dbReference>
<dbReference type="CDD" id="cd23800">
    <property type="entry name" value="UBCc_UBE2K"/>
    <property type="match status" value="1"/>
</dbReference>
<dbReference type="Pfam" id="PF00627">
    <property type="entry name" value="UBA"/>
    <property type="match status" value="1"/>
</dbReference>
<evidence type="ECO:0000256" key="3">
    <source>
        <dbReference type="ARBA" id="ARBA00022786"/>
    </source>
</evidence>
<dbReference type="Gene3D" id="3.10.110.10">
    <property type="entry name" value="Ubiquitin Conjugating Enzyme"/>
    <property type="match status" value="1"/>
</dbReference>
<proteinExistence type="inferred from homology"/>
<evidence type="ECO:0000259" key="7">
    <source>
        <dbReference type="PROSITE" id="PS50030"/>
    </source>
</evidence>
<dbReference type="PROSITE" id="PS50127">
    <property type="entry name" value="UBC_2"/>
    <property type="match status" value="1"/>
</dbReference>
<dbReference type="EMBL" id="CAJNOR010000103">
    <property type="protein sequence ID" value="CAF0797616.1"/>
    <property type="molecule type" value="Genomic_DNA"/>
</dbReference>
<keyword evidence="1" id="KW-0808">Transferase</keyword>
<evidence type="ECO:0000313" key="10">
    <source>
        <dbReference type="Proteomes" id="UP000663828"/>
    </source>
</evidence>
<dbReference type="Pfam" id="PF00179">
    <property type="entry name" value="UQ_con"/>
    <property type="match status" value="1"/>
</dbReference>
<dbReference type="SMART" id="SM00165">
    <property type="entry name" value="UBA"/>
    <property type="match status" value="1"/>
</dbReference>
<protein>
    <recommendedName>
        <fullName evidence="11">E2 ubiquitin-conjugating enzyme</fullName>
    </recommendedName>
</protein>
<keyword evidence="10" id="KW-1185">Reference proteome</keyword>
<dbReference type="SUPFAM" id="SSF46934">
    <property type="entry name" value="UBA-like"/>
    <property type="match status" value="1"/>
</dbReference>
<feature type="active site" description="Glycyl thioester intermediate" evidence="5">
    <location>
        <position position="101"/>
    </location>
</feature>
<sequence>MNMAMNRIMKEFKEIVANESNGIELHMPQGELTRDTPNSASNKKEIYLTGSLLGPPDTPYAGAKFNVDVIVVDTYPFNPPKARFTTKIWHPNISSVTGAICLDILKDQWAAAMTIRTVLLSLQALLATPEPDDPQDAVVANQYKKDRKLFEKTARHWANIYANGPTPEPECDAAVANLVEMGFDKEKARVALSAMNWSTSDALESLCKG</sequence>
<dbReference type="InterPro" id="IPR009060">
    <property type="entry name" value="UBA-like_sf"/>
</dbReference>
<keyword evidence="2 6" id="KW-0547">Nucleotide-binding</keyword>
<dbReference type="InterPro" id="IPR023313">
    <property type="entry name" value="UBQ-conjugating_AS"/>
</dbReference>
<dbReference type="SMART" id="SM00212">
    <property type="entry name" value="UBCc"/>
    <property type="match status" value="1"/>
</dbReference>
<feature type="domain" description="UBA" evidence="7">
    <location>
        <begin position="166"/>
        <end position="209"/>
    </location>
</feature>
<comment type="similarity">
    <text evidence="6">Belongs to the ubiquitin-conjugating enzyme family.</text>
</comment>
<dbReference type="Gene3D" id="1.10.8.10">
    <property type="entry name" value="DNA helicase RuvA subunit, C-terminal domain"/>
    <property type="match status" value="1"/>
</dbReference>
<evidence type="ECO:0000256" key="1">
    <source>
        <dbReference type="ARBA" id="ARBA00022679"/>
    </source>
</evidence>
<dbReference type="InterPro" id="IPR016135">
    <property type="entry name" value="UBQ-conjugating_enzyme/RWD"/>
</dbReference>
<dbReference type="InterPro" id="IPR000608">
    <property type="entry name" value="UBC"/>
</dbReference>
<evidence type="ECO:0008006" key="11">
    <source>
        <dbReference type="Google" id="ProtNLM"/>
    </source>
</evidence>
<name>A0A813SM18_ADIRI</name>
<dbReference type="GO" id="GO:0005524">
    <property type="term" value="F:ATP binding"/>
    <property type="evidence" value="ECO:0007669"/>
    <property type="project" value="UniProtKB-UniRule"/>
</dbReference>
<dbReference type="PROSITE" id="PS50030">
    <property type="entry name" value="UBA"/>
    <property type="match status" value="1"/>
</dbReference>
<comment type="caution">
    <text evidence="9">The sequence shown here is derived from an EMBL/GenBank/DDBJ whole genome shotgun (WGS) entry which is preliminary data.</text>
</comment>
<accession>A0A813SM18</accession>
<dbReference type="InterPro" id="IPR015940">
    <property type="entry name" value="UBA"/>
</dbReference>
<gene>
    <name evidence="9" type="ORF">XAT740_LOCUS2808</name>
</gene>
<keyword evidence="3 6" id="KW-0833">Ubl conjugation pathway</keyword>
<dbReference type="PROSITE" id="PS00183">
    <property type="entry name" value="UBC_1"/>
    <property type="match status" value="1"/>
</dbReference>
<evidence type="ECO:0000259" key="8">
    <source>
        <dbReference type="PROSITE" id="PS50127"/>
    </source>
</evidence>
<keyword evidence="4 6" id="KW-0067">ATP-binding</keyword>
<dbReference type="Proteomes" id="UP000663828">
    <property type="component" value="Unassembled WGS sequence"/>
</dbReference>
<dbReference type="SUPFAM" id="SSF54495">
    <property type="entry name" value="UBC-like"/>
    <property type="match status" value="1"/>
</dbReference>
<evidence type="ECO:0000256" key="4">
    <source>
        <dbReference type="ARBA" id="ARBA00022840"/>
    </source>
</evidence>
<evidence type="ECO:0000256" key="6">
    <source>
        <dbReference type="RuleBase" id="RU362109"/>
    </source>
</evidence>
<dbReference type="PANTHER" id="PTHR24068">
    <property type="entry name" value="UBIQUITIN-CONJUGATING ENZYME E2"/>
    <property type="match status" value="1"/>
</dbReference>
<organism evidence="9 10">
    <name type="scientific">Adineta ricciae</name>
    <name type="common">Rotifer</name>
    <dbReference type="NCBI Taxonomy" id="249248"/>
    <lineage>
        <taxon>Eukaryota</taxon>
        <taxon>Metazoa</taxon>
        <taxon>Spiralia</taxon>
        <taxon>Gnathifera</taxon>
        <taxon>Rotifera</taxon>
        <taxon>Eurotatoria</taxon>
        <taxon>Bdelloidea</taxon>
        <taxon>Adinetida</taxon>
        <taxon>Adinetidae</taxon>
        <taxon>Adineta</taxon>
    </lineage>
</organism>